<protein>
    <recommendedName>
        <fullName evidence="2">HAD family hydrolase</fullName>
    </recommendedName>
</protein>
<dbReference type="SUPFAM" id="SSF56784">
    <property type="entry name" value="HAD-like"/>
    <property type="match status" value="1"/>
</dbReference>
<evidence type="ECO:0000313" key="1">
    <source>
        <dbReference type="EMBL" id="BAT26398.1"/>
    </source>
</evidence>
<sequence length="220" mass="24465">MASRKPLTAGPLVCDIDRHHDHLLVLDIDEVVLQFIDPFVALLAEVGAHLKPDSFRLTGQVRSQSTGAALGGEELKGLMHRLYEEQAVRQMPVAGVVDALERLAGQADIVFLTAMAPHWHQTRRLHLDASGLPYPMIATERDKGAVICELQERWQGTIVFVDDLPSNLEKVRRSAPQTRLLHLMASSLFWPYLPGLPQGVTSARTWQEAEDRIGRILSGE</sequence>
<dbReference type="InterPro" id="IPR036412">
    <property type="entry name" value="HAD-like_sf"/>
</dbReference>
<name>A0A0P0YYP9_9HYPH</name>
<reference evidence="1" key="1">
    <citation type="journal article" date="2015" name="Proc. Natl. Acad. Sci. U.S.A.">
        <title>Bacterial clade with the ribosomal RNA operon on a small plasmid rather than the chromosome.</title>
        <authorList>
            <person name="Anda M."/>
            <person name="Ohtsubo Y."/>
            <person name="Okubo T."/>
            <person name="Sugawara M."/>
            <person name="Nagata Y."/>
            <person name="Tsuda M."/>
            <person name="Minamisawa K."/>
            <person name="Mitsui H."/>
        </authorList>
    </citation>
    <scope>NUCLEOTIDE SEQUENCE</scope>
    <source>
        <strain evidence="1">DSM 21988</strain>
    </source>
</reference>
<accession>A0A0P0YYP9</accession>
<organism evidence="1">
    <name type="scientific">Aureimonas altamirensis</name>
    <dbReference type="NCBI Taxonomy" id="370622"/>
    <lineage>
        <taxon>Bacteria</taxon>
        <taxon>Pseudomonadati</taxon>
        <taxon>Pseudomonadota</taxon>
        <taxon>Alphaproteobacteria</taxon>
        <taxon>Hyphomicrobiales</taxon>
        <taxon>Aurantimonadaceae</taxon>
        <taxon>Aureimonas</taxon>
    </lineage>
</organism>
<dbReference type="RefSeq" id="WP_060607282.1">
    <property type="nucleotide sequence ID" value="NZ_BBWQ01000018.1"/>
</dbReference>
<dbReference type="AlphaFoldDB" id="A0A0P0YYP9"/>
<dbReference type="EMBL" id="LC066371">
    <property type="protein sequence ID" value="BAT26398.1"/>
    <property type="molecule type" value="Genomic_DNA"/>
</dbReference>
<evidence type="ECO:0008006" key="2">
    <source>
        <dbReference type="Google" id="ProtNLM"/>
    </source>
</evidence>
<proteinExistence type="predicted"/>